<feature type="region of interest" description="Disordered" evidence="1">
    <location>
        <begin position="73"/>
        <end position="99"/>
    </location>
</feature>
<comment type="caution">
    <text evidence="2">The sequence shown here is derived from an EMBL/GenBank/DDBJ whole genome shotgun (WGS) entry which is preliminary data.</text>
</comment>
<name>A0A0K9P0H1_ZOSMR</name>
<dbReference type="EMBL" id="LFYR01001351">
    <property type="protein sequence ID" value="KMZ62479.1"/>
    <property type="molecule type" value="Genomic_DNA"/>
</dbReference>
<proteinExistence type="predicted"/>
<reference evidence="3" key="1">
    <citation type="journal article" date="2016" name="Nature">
        <title>The genome of the seagrass Zostera marina reveals angiosperm adaptation to the sea.</title>
        <authorList>
            <person name="Olsen J.L."/>
            <person name="Rouze P."/>
            <person name="Verhelst B."/>
            <person name="Lin Y.-C."/>
            <person name="Bayer T."/>
            <person name="Collen J."/>
            <person name="Dattolo E."/>
            <person name="De Paoli E."/>
            <person name="Dittami S."/>
            <person name="Maumus F."/>
            <person name="Michel G."/>
            <person name="Kersting A."/>
            <person name="Lauritano C."/>
            <person name="Lohaus R."/>
            <person name="Toepel M."/>
            <person name="Tonon T."/>
            <person name="Vanneste K."/>
            <person name="Amirebrahimi M."/>
            <person name="Brakel J."/>
            <person name="Bostroem C."/>
            <person name="Chovatia M."/>
            <person name="Grimwood J."/>
            <person name="Jenkins J.W."/>
            <person name="Jueterbock A."/>
            <person name="Mraz A."/>
            <person name="Stam W.T."/>
            <person name="Tice H."/>
            <person name="Bornberg-Bauer E."/>
            <person name="Green P.J."/>
            <person name="Pearson G.A."/>
            <person name="Procaccini G."/>
            <person name="Duarte C.M."/>
            <person name="Schmutz J."/>
            <person name="Reusch T.B.H."/>
            <person name="Van de Peer Y."/>
        </authorList>
    </citation>
    <scope>NUCLEOTIDE SEQUENCE [LARGE SCALE GENOMIC DNA]</scope>
    <source>
        <strain evidence="3">cv. Finnish</strain>
    </source>
</reference>
<dbReference type="PANTHER" id="PTHR35768:SF1">
    <property type="entry name" value="PROTEIN MULTIPOLAR SPINDLE 1"/>
    <property type="match status" value="1"/>
</dbReference>
<keyword evidence="3" id="KW-1185">Reference proteome</keyword>
<evidence type="ECO:0000256" key="1">
    <source>
        <dbReference type="SAM" id="MobiDB-lite"/>
    </source>
</evidence>
<dbReference type="OrthoDB" id="1913471at2759"/>
<feature type="region of interest" description="Disordered" evidence="1">
    <location>
        <begin position="31"/>
        <end position="57"/>
    </location>
</feature>
<evidence type="ECO:0000313" key="3">
    <source>
        <dbReference type="Proteomes" id="UP000036987"/>
    </source>
</evidence>
<accession>A0A0K9P0H1</accession>
<dbReference type="PANTHER" id="PTHR35768">
    <property type="entry name" value="PROTEIN MULTIPOLAR SPINDLE 1"/>
    <property type="match status" value="1"/>
</dbReference>
<dbReference type="Proteomes" id="UP000036987">
    <property type="component" value="Unassembled WGS sequence"/>
</dbReference>
<organism evidence="2 3">
    <name type="scientific">Zostera marina</name>
    <name type="common">Eelgrass</name>
    <dbReference type="NCBI Taxonomy" id="29655"/>
    <lineage>
        <taxon>Eukaryota</taxon>
        <taxon>Viridiplantae</taxon>
        <taxon>Streptophyta</taxon>
        <taxon>Embryophyta</taxon>
        <taxon>Tracheophyta</taxon>
        <taxon>Spermatophyta</taxon>
        <taxon>Magnoliopsida</taxon>
        <taxon>Liliopsida</taxon>
        <taxon>Zosteraceae</taxon>
        <taxon>Zostera</taxon>
    </lineage>
</organism>
<dbReference type="GO" id="GO:0007140">
    <property type="term" value="P:male meiotic nuclear division"/>
    <property type="evidence" value="ECO:0000318"/>
    <property type="project" value="GO_Central"/>
</dbReference>
<gene>
    <name evidence="2" type="ORF">ZOSMA_45G00180</name>
</gene>
<dbReference type="OMA" id="IARMCTP"/>
<feature type="compositionally biased region" description="Basic and acidic residues" evidence="1">
    <location>
        <begin position="81"/>
        <end position="96"/>
    </location>
</feature>
<dbReference type="GO" id="GO:0000212">
    <property type="term" value="P:meiotic spindle organization"/>
    <property type="evidence" value="ECO:0000318"/>
    <property type="project" value="GO_Central"/>
</dbReference>
<dbReference type="GO" id="GO:0042138">
    <property type="term" value="P:meiotic DNA double-strand break formation"/>
    <property type="evidence" value="ECO:0000318"/>
    <property type="project" value="GO_Central"/>
</dbReference>
<dbReference type="AlphaFoldDB" id="A0A0K9P0H1"/>
<protein>
    <recommendedName>
        <fullName evidence="4">Multipolar spindle 1</fullName>
    </recommendedName>
</protein>
<dbReference type="InterPro" id="IPR037500">
    <property type="entry name" value="Msp1"/>
</dbReference>
<dbReference type="STRING" id="29655.A0A0K9P0H1"/>
<evidence type="ECO:0008006" key="4">
    <source>
        <dbReference type="Google" id="ProtNLM"/>
    </source>
</evidence>
<evidence type="ECO:0000313" key="2">
    <source>
        <dbReference type="EMBL" id="KMZ62479.1"/>
    </source>
</evidence>
<sequence>MEVTSEAPIATTSDPKTLKLAVLIELLRSQKEQQNREQGKQQQQNSELAPSAATSDPKALKLAVAIALLRSQKEKQKKRKKEQEHEQPKSSDEAHHWKTKAKERKMELFRLRKEIEQLEDRGGEREKQYDLFSSRIVSCSCHFFDERGEIGAKRLRLGVVGDGDGDDRCEGWIDDVLRRRFLRHVRWNERRKKLAVSSVEHRRCVLEGDTEDEIEKLTTSADFLVELCGVISQNNNNNTLAALSHQAVDFVIASVKNLLSHAKDNELVEEIITDLIVRLAKRICNPSEQNGSSVLESDADSHIQQIIRMLGSNSYIGQRIMLSISQRICILAENLLLVDPFDDSFPDMNNWMFMMIQLIEFLISDNMQTWTVNEEFDNKLFEEWLRSVLHAHKSLELLECRNGLYILYMERVTGELAKWLRPLSRQGKLSLDILSSFLH</sequence>
<dbReference type="GO" id="GO:0007059">
    <property type="term" value="P:chromosome segregation"/>
    <property type="evidence" value="ECO:0000318"/>
    <property type="project" value="GO_Central"/>
</dbReference>